<dbReference type="InterPro" id="IPR029058">
    <property type="entry name" value="AB_hydrolase_fold"/>
</dbReference>
<dbReference type="InterPro" id="IPR049492">
    <property type="entry name" value="BD-FAE-like_dom"/>
</dbReference>
<sequence length="212" mass="23341">MKIQEGRVSIQENVVIGKAGNRDLEADIFQPPKKEKNRPAVLIVHGGGWLEGDKTQLRGYGILLSRLGFVCMCNSYRLSDEAIWPAQIQDVNCAVRYLRANAKDLGVDPDRIGITGNSAGGHLSLMAAAEGYPEEFEGDGGNNHIASQIKAVCAIYPPTTIKNLTHIDPLENAFLMLMGKKAEQLEYDKASPMSYINENYPEIVKLLDIKIL</sequence>
<feature type="non-terminal residue" evidence="3">
    <location>
        <position position="212"/>
    </location>
</feature>
<feature type="domain" description="BD-FAE-like" evidence="2">
    <location>
        <begin position="27"/>
        <end position="203"/>
    </location>
</feature>
<accession>A0A382GEY3</accession>
<dbReference type="SUPFAM" id="SSF53474">
    <property type="entry name" value="alpha/beta-Hydrolases"/>
    <property type="match status" value="1"/>
</dbReference>
<dbReference type="AlphaFoldDB" id="A0A382GEY3"/>
<evidence type="ECO:0000256" key="1">
    <source>
        <dbReference type="ARBA" id="ARBA00022801"/>
    </source>
</evidence>
<reference evidence="3" key="1">
    <citation type="submission" date="2018-05" db="EMBL/GenBank/DDBJ databases">
        <authorList>
            <person name="Lanie J.A."/>
            <person name="Ng W.-L."/>
            <person name="Kazmierczak K.M."/>
            <person name="Andrzejewski T.M."/>
            <person name="Davidsen T.M."/>
            <person name="Wayne K.J."/>
            <person name="Tettelin H."/>
            <person name="Glass J.I."/>
            <person name="Rusch D."/>
            <person name="Podicherti R."/>
            <person name="Tsui H.-C.T."/>
            <person name="Winkler M.E."/>
        </authorList>
    </citation>
    <scope>NUCLEOTIDE SEQUENCE</scope>
</reference>
<proteinExistence type="predicted"/>
<dbReference type="Gene3D" id="3.40.50.1820">
    <property type="entry name" value="alpha/beta hydrolase"/>
    <property type="match status" value="1"/>
</dbReference>
<evidence type="ECO:0000259" key="2">
    <source>
        <dbReference type="Pfam" id="PF20434"/>
    </source>
</evidence>
<protein>
    <recommendedName>
        <fullName evidence="2">BD-FAE-like domain-containing protein</fullName>
    </recommendedName>
</protein>
<dbReference type="GO" id="GO:0016787">
    <property type="term" value="F:hydrolase activity"/>
    <property type="evidence" value="ECO:0007669"/>
    <property type="project" value="UniProtKB-KW"/>
</dbReference>
<dbReference type="PANTHER" id="PTHR48081:SF13">
    <property type="entry name" value="ALPHA_BETA HYDROLASE"/>
    <property type="match status" value="1"/>
</dbReference>
<dbReference type="EMBL" id="UINC01054718">
    <property type="protein sequence ID" value="SVB72761.1"/>
    <property type="molecule type" value="Genomic_DNA"/>
</dbReference>
<evidence type="ECO:0000313" key="3">
    <source>
        <dbReference type="EMBL" id="SVB72761.1"/>
    </source>
</evidence>
<keyword evidence="1" id="KW-0378">Hydrolase</keyword>
<dbReference type="Pfam" id="PF20434">
    <property type="entry name" value="BD-FAE"/>
    <property type="match status" value="1"/>
</dbReference>
<organism evidence="3">
    <name type="scientific">marine metagenome</name>
    <dbReference type="NCBI Taxonomy" id="408172"/>
    <lineage>
        <taxon>unclassified sequences</taxon>
        <taxon>metagenomes</taxon>
        <taxon>ecological metagenomes</taxon>
    </lineage>
</organism>
<dbReference type="PANTHER" id="PTHR48081">
    <property type="entry name" value="AB HYDROLASE SUPERFAMILY PROTEIN C4A8.06C"/>
    <property type="match status" value="1"/>
</dbReference>
<gene>
    <name evidence="3" type="ORF">METZ01_LOCUS225615</name>
</gene>
<name>A0A382GEY3_9ZZZZ</name>
<dbReference type="InterPro" id="IPR050300">
    <property type="entry name" value="GDXG_lipolytic_enzyme"/>
</dbReference>